<protein>
    <submittedName>
        <fullName evidence="1">Uncharacterized protein</fullName>
    </submittedName>
</protein>
<accession>A0A7J8FJL4</accession>
<proteinExistence type="predicted"/>
<name>A0A7J8FJL4_ROUAE</name>
<dbReference type="Proteomes" id="UP000593571">
    <property type="component" value="Unassembled WGS sequence"/>
</dbReference>
<evidence type="ECO:0000313" key="2">
    <source>
        <dbReference type="Proteomes" id="UP000593571"/>
    </source>
</evidence>
<evidence type="ECO:0000313" key="1">
    <source>
        <dbReference type="EMBL" id="KAF6447751.1"/>
    </source>
</evidence>
<organism evidence="1 2">
    <name type="scientific">Rousettus aegyptiacus</name>
    <name type="common">Egyptian fruit bat</name>
    <name type="synonym">Pteropus aegyptiacus</name>
    <dbReference type="NCBI Taxonomy" id="9407"/>
    <lineage>
        <taxon>Eukaryota</taxon>
        <taxon>Metazoa</taxon>
        <taxon>Chordata</taxon>
        <taxon>Craniata</taxon>
        <taxon>Vertebrata</taxon>
        <taxon>Euteleostomi</taxon>
        <taxon>Mammalia</taxon>
        <taxon>Eutheria</taxon>
        <taxon>Laurasiatheria</taxon>
        <taxon>Chiroptera</taxon>
        <taxon>Yinpterochiroptera</taxon>
        <taxon>Pteropodoidea</taxon>
        <taxon>Pteropodidae</taxon>
        <taxon>Rousettinae</taxon>
        <taxon>Rousettus</taxon>
    </lineage>
</organism>
<dbReference type="AlphaFoldDB" id="A0A7J8FJL4"/>
<keyword evidence="2" id="KW-1185">Reference proteome</keyword>
<reference evidence="1 2" key="1">
    <citation type="journal article" date="2020" name="Nature">
        <title>Six reference-quality genomes reveal evolution of bat adaptations.</title>
        <authorList>
            <person name="Jebb D."/>
            <person name="Huang Z."/>
            <person name="Pippel M."/>
            <person name="Hughes G.M."/>
            <person name="Lavrichenko K."/>
            <person name="Devanna P."/>
            <person name="Winkler S."/>
            <person name="Jermiin L.S."/>
            <person name="Skirmuntt E.C."/>
            <person name="Katzourakis A."/>
            <person name="Burkitt-Gray L."/>
            <person name="Ray D.A."/>
            <person name="Sullivan K.A.M."/>
            <person name="Roscito J.G."/>
            <person name="Kirilenko B.M."/>
            <person name="Davalos L.M."/>
            <person name="Corthals A.P."/>
            <person name="Power M.L."/>
            <person name="Jones G."/>
            <person name="Ransome R.D."/>
            <person name="Dechmann D.K.N."/>
            <person name="Locatelli A.G."/>
            <person name="Puechmaille S.J."/>
            <person name="Fedrigo O."/>
            <person name="Jarvis E.D."/>
            <person name="Hiller M."/>
            <person name="Vernes S.C."/>
            <person name="Myers E.W."/>
            <person name="Teeling E.C."/>
        </authorList>
    </citation>
    <scope>NUCLEOTIDE SEQUENCE [LARGE SCALE GENOMIC DNA]</scope>
    <source>
        <strain evidence="1">MRouAeg1</strain>
        <tissue evidence="1">Muscle</tissue>
    </source>
</reference>
<comment type="caution">
    <text evidence="1">The sequence shown here is derived from an EMBL/GenBank/DDBJ whole genome shotgun (WGS) entry which is preliminary data.</text>
</comment>
<dbReference type="EMBL" id="JACASE010000007">
    <property type="protein sequence ID" value="KAF6447751.1"/>
    <property type="molecule type" value="Genomic_DNA"/>
</dbReference>
<gene>
    <name evidence="1" type="ORF">HJG63_012124</name>
</gene>
<sequence length="137" mass="15753">MVCLYRECQPSKMLSKADFPMRNSNITDLWVKIKLNFIHIVTSGILQKKKKEKEKRKKRKKNALKCKICTGFALIFSSFSRLQPVVSGLSLYVRDNFRRCFSDFCGLCAFKAVTLIQGCVSPGHFWQCLGTFLIVMT</sequence>